<dbReference type="PANTHER" id="PTHR42701:SF1">
    <property type="entry name" value="IMIDAZOLE GLYCEROL PHOSPHATE SYNTHASE SUBUNIT HISH"/>
    <property type="match status" value="1"/>
</dbReference>
<dbReference type="InterPro" id="IPR010139">
    <property type="entry name" value="Imidazole-glycPsynth_HisH"/>
</dbReference>
<dbReference type="Pfam" id="PF00117">
    <property type="entry name" value="GATase"/>
    <property type="match status" value="1"/>
</dbReference>
<dbReference type="Proteomes" id="UP000217083">
    <property type="component" value="Unassembled WGS sequence"/>
</dbReference>
<dbReference type="EMBL" id="NPIA01000004">
    <property type="protein sequence ID" value="OZM56993.1"/>
    <property type="molecule type" value="Genomic_DNA"/>
</dbReference>
<keyword evidence="4 10" id="KW-0378">Hydrolase</keyword>
<feature type="active site" evidence="10 11">
    <location>
        <position position="182"/>
    </location>
</feature>
<evidence type="ECO:0000256" key="9">
    <source>
        <dbReference type="ARBA" id="ARBA00049534"/>
    </source>
</evidence>
<dbReference type="UniPathway" id="UPA00031">
    <property type="reaction ID" value="UER00010"/>
</dbReference>
<evidence type="ECO:0000259" key="12">
    <source>
        <dbReference type="Pfam" id="PF00117"/>
    </source>
</evidence>
<dbReference type="InterPro" id="IPR017926">
    <property type="entry name" value="GATASE"/>
</dbReference>
<evidence type="ECO:0000256" key="11">
    <source>
        <dbReference type="PIRSR" id="PIRSR000495-1"/>
    </source>
</evidence>
<evidence type="ECO:0000256" key="4">
    <source>
        <dbReference type="ARBA" id="ARBA00022801"/>
    </source>
</evidence>
<dbReference type="GO" id="GO:0000105">
    <property type="term" value="P:L-histidine biosynthetic process"/>
    <property type="evidence" value="ECO:0007669"/>
    <property type="project" value="UniProtKB-UniRule"/>
</dbReference>
<keyword evidence="10" id="KW-0963">Cytoplasm</keyword>
<gene>
    <name evidence="10 13" type="primary">hisH</name>
    <name evidence="13" type="ORF">CIB95_09490</name>
</gene>
<dbReference type="NCBIfam" id="TIGR01855">
    <property type="entry name" value="IMP_synth_hisH"/>
    <property type="match status" value="1"/>
</dbReference>
<dbReference type="EC" id="3.5.1.2" evidence="10"/>
<dbReference type="EC" id="4.3.2.10" evidence="10"/>
<dbReference type="HAMAP" id="MF_00278">
    <property type="entry name" value="HisH"/>
    <property type="match status" value="1"/>
</dbReference>
<reference evidence="13 14" key="2">
    <citation type="submission" date="2017-09" db="EMBL/GenBank/DDBJ databases">
        <title>Bacillus patelloidae sp. nov., isolated from the intestinal tract of a marine limpet.</title>
        <authorList>
            <person name="Liu R."/>
            <person name="Dong C."/>
            <person name="Shao Z."/>
        </authorList>
    </citation>
    <scope>NUCLEOTIDE SEQUENCE [LARGE SCALE GENOMIC DNA]</scope>
    <source>
        <strain evidence="13 14">SA5d-4</strain>
    </source>
</reference>
<evidence type="ECO:0000313" key="13">
    <source>
        <dbReference type="EMBL" id="OZM56993.1"/>
    </source>
</evidence>
<feature type="active site" evidence="10 11">
    <location>
        <position position="180"/>
    </location>
</feature>
<dbReference type="PRINTS" id="PR00096">
    <property type="entry name" value="GATASE"/>
</dbReference>
<keyword evidence="7 10" id="KW-0456">Lyase</keyword>
<evidence type="ECO:0000256" key="2">
    <source>
        <dbReference type="ARBA" id="ARBA00011152"/>
    </source>
</evidence>
<dbReference type="CDD" id="cd01748">
    <property type="entry name" value="GATase1_IGP_Synthase"/>
    <property type="match status" value="1"/>
</dbReference>
<organism evidence="13 14">
    <name type="scientific">Lottiidibacillus patelloidae</name>
    <dbReference type="NCBI Taxonomy" id="2670334"/>
    <lineage>
        <taxon>Bacteria</taxon>
        <taxon>Bacillati</taxon>
        <taxon>Bacillota</taxon>
        <taxon>Bacilli</taxon>
        <taxon>Bacillales</taxon>
        <taxon>Bacillaceae</taxon>
        <taxon>Lottiidibacillus</taxon>
    </lineage>
</organism>
<dbReference type="Gene3D" id="3.40.50.880">
    <property type="match status" value="1"/>
</dbReference>
<reference evidence="14" key="1">
    <citation type="submission" date="2017-08" db="EMBL/GenBank/DDBJ databases">
        <authorList>
            <person name="Huang Z."/>
        </authorList>
    </citation>
    <scope>NUCLEOTIDE SEQUENCE [LARGE SCALE GENOMIC DNA]</scope>
    <source>
        <strain evidence="14">SA5d-4</strain>
    </source>
</reference>
<evidence type="ECO:0000256" key="7">
    <source>
        <dbReference type="ARBA" id="ARBA00023239"/>
    </source>
</evidence>
<dbReference type="PANTHER" id="PTHR42701">
    <property type="entry name" value="IMIDAZOLE GLYCEROL PHOSPHATE SYNTHASE SUBUNIT HISH"/>
    <property type="match status" value="1"/>
</dbReference>
<accession>A0A263BTE4</accession>
<evidence type="ECO:0000256" key="5">
    <source>
        <dbReference type="ARBA" id="ARBA00022962"/>
    </source>
</evidence>
<evidence type="ECO:0000256" key="10">
    <source>
        <dbReference type="HAMAP-Rule" id="MF_00278"/>
    </source>
</evidence>
<dbReference type="GO" id="GO:0000107">
    <property type="term" value="F:imidazoleglycerol-phosphate synthase activity"/>
    <property type="evidence" value="ECO:0007669"/>
    <property type="project" value="UniProtKB-UniRule"/>
</dbReference>
<dbReference type="SUPFAM" id="SSF52317">
    <property type="entry name" value="Class I glutamine amidotransferase-like"/>
    <property type="match status" value="1"/>
</dbReference>
<dbReference type="GO" id="GO:0005737">
    <property type="term" value="C:cytoplasm"/>
    <property type="evidence" value="ECO:0007669"/>
    <property type="project" value="UniProtKB-SubCell"/>
</dbReference>
<comment type="caution">
    <text evidence="13">The sequence shown here is derived from an EMBL/GenBank/DDBJ whole genome shotgun (WGS) entry which is preliminary data.</text>
</comment>
<evidence type="ECO:0000256" key="3">
    <source>
        <dbReference type="ARBA" id="ARBA00022605"/>
    </source>
</evidence>
<name>A0A263BTE4_9BACI</name>
<keyword evidence="3 10" id="KW-0028">Amino-acid biosynthesis</keyword>
<dbReference type="AlphaFoldDB" id="A0A263BTE4"/>
<evidence type="ECO:0000256" key="8">
    <source>
        <dbReference type="ARBA" id="ARBA00047838"/>
    </source>
</evidence>
<comment type="function">
    <text evidence="10">IGPS catalyzes the conversion of PRFAR and glutamine to IGP, AICAR and glutamate. The HisH subunit catalyzes the hydrolysis of glutamine to glutamate and ammonia as part of the synthesis of IGP and AICAR. The resulting ammonia molecule is channeled to the active site of HisF.</text>
</comment>
<keyword evidence="6 10" id="KW-0368">Histidine biosynthesis</keyword>
<feature type="active site" description="Nucleophile" evidence="10 11">
    <location>
        <position position="79"/>
    </location>
</feature>
<evidence type="ECO:0000256" key="6">
    <source>
        <dbReference type="ARBA" id="ARBA00023102"/>
    </source>
</evidence>
<comment type="subunit">
    <text evidence="2 10">Heterodimer of HisH and HisF.</text>
</comment>
<dbReference type="PROSITE" id="PS51273">
    <property type="entry name" value="GATASE_TYPE_1"/>
    <property type="match status" value="1"/>
</dbReference>
<dbReference type="InterPro" id="IPR029062">
    <property type="entry name" value="Class_I_gatase-like"/>
</dbReference>
<feature type="domain" description="Glutamine amidotransferase" evidence="12">
    <location>
        <begin position="4"/>
        <end position="188"/>
    </location>
</feature>
<comment type="subcellular location">
    <subcellularLocation>
        <location evidence="10">Cytoplasm</location>
    </subcellularLocation>
</comment>
<dbReference type="GO" id="GO:0004359">
    <property type="term" value="F:glutaminase activity"/>
    <property type="evidence" value="ECO:0007669"/>
    <property type="project" value="UniProtKB-EC"/>
</dbReference>
<dbReference type="GO" id="GO:0016829">
    <property type="term" value="F:lyase activity"/>
    <property type="evidence" value="ECO:0007669"/>
    <property type="project" value="UniProtKB-KW"/>
</dbReference>
<dbReference type="PIRSF" id="PIRSF000495">
    <property type="entry name" value="Amidotransf_hisH"/>
    <property type="match status" value="1"/>
</dbReference>
<comment type="catalytic activity">
    <reaction evidence="9 10">
        <text>L-glutamine + H2O = L-glutamate + NH4(+)</text>
        <dbReference type="Rhea" id="RHEA:15889"/>
        <dbReference type="ChEBI" id="CHEBI:15377"/>
        <dbReference type="ChEBI" id="CHEBI:28938"/>
        <dbReference type="ChEBI" id="CHEBI:29985"/>
        <dbReference type="ChEBI" id="CHEBI:58359"/>
        <dbReference type="EC" id="3.5.1.2"/>
    </reaction>
</comment>
<dbReference type="RefSeq" id="WP_094924544.1">
    <property type="nucleotide sequence ID" value="NZ_NPIA01000004.1"/>
</dbReference>
<protein>
    <recommendedName>
        <fullName evidence="10">Imidazole glycerol phosphate synthase subunit HisH</fullName>
        <ecNumber evidence="10">4.3.2.10</ecNumber>
    </recommendedName>
    <alternativeName>
        <fullName evidence="10">IGP synthase glutaminase subunit</fullName>
        <ecNumber evidence="10">3.5.1.2</ecNumber>
    </alternativeName>
    <alternativeName>
        <fullName evidence="10">IGP synthase subunit HisH</fullName>
    </alternativeName>
    <alternativeName>
        <fullName evidence="10">ImGP synthase subunit HisH</fullName>
        <shortName evidence="10">IGPS subunit HisH</shortName>
    </alternativeName>
</protein>
<comment type="catalytic activity">
    <reaction evidence="8 10">
        <text>5-[(5-phospho-1-deoxy-D-ribulos-1-ylimino)methylamino]-1-(5-phospho-beta-D-ribosyl)imidazole-4-carboxamide + L-glutamine = D-erythro-1-(imidazol-4-yl)glycerol 3-phosphate + 5-amino-1-(5-phospho-beta-D-ribosyl)imidazole-4-carboxamide + L-glutamate + H(+)</text>
        <dbReference type="Rhea" id="RHEA:24793"/>
        <dbReference type="ChEBI" id="CHEBI:15378"/>
        <dbReference type="ChEBI" id="CHEBI:29985"/>
        <dbReference type="ChEBI" id="CHEBI:58278"/>
        <dbReference type="ChEBI" id="CHEBI:58359"/>
        <dbReference type="ChEBI" id="CHEBI:58475"/>
        <dbReference type="ChEBI" id="CHEBI:58525"/>
        <dbReference type="EC" id="4.3.2.10"/>
    </reaction>
</comment>
<sequence length="200" mass="21747">MNIILDYGLGNLGSVETAFLRAGIASKVTSNVQEIEACTSLVIPGVGAFRDGIEALHLSGAIPYIHKHVASGKPLLGICLGMQLLYELSYENGKYAGLGFLEGTVEKLDVPYKIPHMGWNALKLQKEDEVMKYIAEGDFVYFVHSYYVNSSNEEVLAYADYGVKVPAIVRKGNVIGMQFHPEKSATVGANLIKAYGELIS</sequence>
<proteinExistence type="inferred from homology"/>
<comment type="pathway">
    <text evidence="1 10">Amino-acid biosynthesis; L-histidine biosynthesis; L-histidine from 5-phospho-alpha-D-ribose 1-diphosphate: step 5/9.</text>
</comment>
<evidence type="ECO:0000313" key="14">
    <source>
        <dbReference type="Proteomes" id="UP000217083"/>
    </source>
</evidence>
<keyword evidence="5 10" id="KW-0315">Glutamine amidotransferase</keyword>
<keyword evidence="14" id="KW-1185">Reference proteome</keyword>
<evidence type="ECO:0000256" key="1">
    <source>
        <dbReference type="ARBA" id="ARBA00005091"/>
    </source>
</evidence>